<feature type="transmembrane region" description="Helical" evidence="1">
    <location>
        <begin position="28"/>
        <end position="47"/>
    </location>
</feature>
<organism evidence="2 3">
    <name type="scientific">Mesobacillus persicus</name>
    <dbReference type="NCBI Taxonomy" id="930146"/>
    <lineage>
        <taxon>Bacteria</taxon>
        <taxon>Bacillati</taxon>
        <taxon>Bacillota</taxon>
        <taxon>Bacilli</taxon>
        <taxon>Bacillales</taxon>
        <taxon>Bacillaceae</taxon>
        <taxon>Mesobacillus</taxon>
    </lineage>
</organism>
<accession>A0A1H7Z0I1</accession>
<dbReference type="RefSeq" id="WP_170843804.1">
    <property type="nucleotide sequence ID" value="NZ_FOBW01000003.1"/>
</dbReference>
<dbReference type="AlphaFoldDB" id="A0A1H7Z0I1"/>
<dbReference type="EMBL" id="FOBW01000003">
    <property type="protein sequence ID" value="SEM51705.1"/>
    <property type="molecule type" value="Genomic_DNA"/>
</dbReference>
<keyword evidence="3" id="KW-1185">Reference proteome</keyword>
<name>A0A1H7Z0I1_9BACI</name>
<keyword evidence="1" id="KW-0812">Transmembrane</keyword>
<keyword evidence="1" id="KW-1133">Transmembrane helix</keyword>
<evidence type="ECO:0000313" key="3">
    <source>
        <dbReference type="Proteomes" id="UP000198553"/>
    </source>
</evidence>
<gene>
    <name evidence="2" type="ORF">SAMN05192533_103213</name>
</gene>
<evidence type="ECO:0000313" key="2">
    <source>
        <dbReference type="EMBL" id="SEM51705.1"/>
    </source>
</evidence>
<evidence type="ECO:0000256" key="1">
    <source>
        <dbReference type="SAM" id="Phobius"/>
    </source>
</evidence>
<protein>
    <submittedName>
        <fullName evidence="2">Uncharacterized protein</fullName>
    </submittedName>
</protein>
<keyword evidence="1" id="KW-0472">Membrane</keyword>
<feature type="transmembrane region" description="Helical" evidence="1">
    <location>
        <begin position="5"/>
        <end position="22"/>
    </location>
</feature>
<proteinExistence type="predicted"/>
<sequence length="53" mass="6509">MKRFVFYWRILFFTLLFILYLADVINEFIFFSVISGIIVFIGIPWVFNKVRVR</sequence>
<reference evidence="3" key="1">
    <citation type="submission" date="2016-10" db="EMBL/GenBank/DDBJ databases">
        <authorList>
            <person name="Varghese N."/>
            <person name="Submissions S."/>
        </authorList>
    </citation>
    <scope>NUCLEOTIDE SEQUENCE [LARGE SCALE GENOMIC DNA]</scope>
    <source>
        <strain evidence="3">B48,IBRC-M 10115,DSM 25386,CECT 8001</strain>
    </source>
</reference>
<dbReference type="Proteomes" id="UP000198553">
    <property type="component" value="Unassembled WGS sequence"/>
</dbReference>